<keyword evidence="2 6" id="KW-0479">Metal-binding</keyword>
<evidence type="ECO:0000256" key="5">
    <source>
        <dbReference type="ARBA" id="ARBA00023004"/>
    </source>
</evidence>
<dbReference type="GO" id="GO:0016706">
    <property type="term" value="F:2-oxoglutarate-dependent dioxygenase activity"/>
    <property type="evidence" value="ECO:0007669"/>
    <property type="project" value="UniProtKB-ARBA"/>
</dbReference>
<accession>A0A8S0Q150</accession>
<dbReference type="InterPro" id="IPR044861">
    <property type="entry name" value="IPNS-like_FE2OG_OXY"/>
</dbReference>
<feature type="domain" description="Fe2OG dioxygenase" evidence="7">
    <location>
        <begin position="214"/>
        <end position="317"/>
    </location>
</feature>
<dbReference type="PANTHER" id="PTHR10209:SF859">
    <property type="entry name" value="OS03G0690500 PROTEIN"/>
    <property type="match status" value="1"/>
</dbReference>
<proteinExistence type="inferred from homology"/>
<protein>
    <submittedName>
        <fullName evidence="8">1-aminocyclopropane-1-carboxylate oxidase homolog 1-like</fullName>
    </submittedName>
</protein>
<dbReference type="SUPFAM" id="SSF51197">
    <property type="entry name" value="Clavaminate synthase-like"/>
    <property type="match status" value="1"/>
</dbReference>
<dbReference type="Gramene" id="OE9A088531T2">
    <property type="protein sequence ID" value="OE9A088531C2"/>
    <property type="gene ID" value="OE9A088531"/>
</dbReference>
<comment type="similarity">
    <text evidence="1 6">Belongs to the iron/ascorbate-dependent oxidoreductase family.</text>
</comment>
<dbReference type="PROSITE" id="PS51471">
    <property type="entry name" value="FE2OG_OXY"/>
    <property type="match status" value="1"/>
</dbReference>
<name>A0A8S0Q150_OLEEU</name>
<keyword evidence="5 6" id="KW-0408">Iron</keyword>
<organism evidence="8 9">
    <name type="scientific">Olea europaea subsp. europaea</name>
    <dbReference type="NCBI Taxonomy" id="158383"/>
    <lineage>
        <taxon>Eukaryota</taxon>
        <taxon>Viridiplantae</taxon>
        <taxon>Streptophyta</taxon>
        <taxon>Embryophyta</taxon>
        <taxon>Tracheophyta</taxon>
        <taxon>Spermatophyta</taxon>
        <taxon>Magnoliopsida</taxon>
        <taxon>eudicotyledons</taxon>
        <taxon>Gunneridae</taxon>
        <taxon>Pentapetalae</taxon>
        <taxon>asterids</taxon>
        <taxon>lamiids</taxon>
        <taxon>Lamiales</taxon>
        <taxon>Oleaceae</taxon>
        <taxon>Oleeae</taxon>
        <taxon>Olea</taxon>
    </lineage>
</organism>
<evidence type="ECO:0000256" key="3">
    <source>
        <dbReference type="ARBA" id="ARBA00022896"/>
    </source>
</evidence>
<dbReference type="GO" id="GO:0046872">
    <property type="term" value="F:metal ion binding"/>
    <property type="evidence" value="ECO:0007669"/>
    <property type="project" value="UniProtKB-KW"/>
</dbReference>
<dbReference type="GO" id="GO:0031418">
    <property type="term" value="F:L-ascorbic acid binding"/>
    <property type="evidence" value="ECO:0007669"/>
    <property type="project" value="UniProtKB-KW"/>
</dbReference>
<dbReference type="Gene3D" id="2.60.120.330">
    <property type="entry name" value="B-lactam Antibiotic, Isopenicillin N Synthase, Chain"/>
    <property type="match status" value="1"/>
</dbReference>
<evidence type="ECO:0000313" key="8">
    <source>
        <dbReference type="EMBL" id="CAA2958340.1"/>
    </source>
</evidence>
<dbReference type="InterPro" id="IPR027443">
    <property type="entry name" value="IPNS-like_sf"/>
</dbReference>
<sequence>MEVKAKGISVYDRNSELRLFDDSKVGVKGLVDSGISKIPRIFVHDYQVKKLEQKSNCKNSQFNVPIVDFDRIYEDKARRYEIVERIRDACENWGFFQVINHDIPLSIMNQMIDGVRGFHEQKSEMKKQYYSRDVTKGFIYNSNFDLYQAPAANWRDTISCVMAPNPPDHIDLPPICRDIYFEYSTYMMKFGHTLFELLSEALGLDSSHLENMGCTEGLFVLGHYYPACPEPELTYGTSNHSDSGFLTVLIQDHVGGLQILHENKWIDVPPTNGSLVVNIADLLQLITNDKFTSVNHRVLAKKIGPRMSVASFFRTHFREGAASKVYGPIKELLSEENPQIYQEITTRDYLTHYYNKGLDGTSALSRFKIH</sequence>
<dbReference type="Proteomes" id="UP000594638">
    <property type="component" value="Unassembled WGS sequence"/>
</dbReference>
<dbReference type="GO" id="GO:0002238">
    <property type="term" value="P:response to molecule of fungal origin"/>
    <property type="evidence" value="ECO:0007669"/>
    <property type="project" value="UniProtKB-ARBA"/>
</dbReference>
<dbReference type="GO" id="GO:0009805">
    <property type="term" value="P:coumarin biosynthetic process"/>
    <property type="evidence" value="ECO:0007669"/>
    <property type="project" value="UniProtKB-ARBA"/>
</dbReference>
<dbReference type="EMBL" id="CACTIH010000265">
    <property type="protein sequence ID" value="CAA2958340.1"/>
    <property type="molecule type" value="Genomic_DNA"/>
</dbReference>
<dbReference type="FunFam" id="2.60.120.330:FF:000005">
    <property type="entry name" value="1-aminocyclopropane-1-carboxylate oxidase homolog 1"/>
    <property type="match status" value="1"/>
</dbReference>
<evidence type="ECO:0000256" key="6">
    <source>
        <dbReference type="RuleBase" id="RU003682"/>
    </source>
</evidence>
<evidence type="ECO:0000256" key="4">
    <source>
        <dbReference type="ARBA" id="ARBA00023002"/>
    </source>
</evidence>
<dbReference type="Pfam" id="PF03171">
    <property type="entry name" value="2OG-FeII_Oxy"/>
    <property type="match status" value="1"/>
</dbReference>
<keyword evidence="9" id="KW-1185">Reference proteome</keyword>
<dbReference type="InterPro" id="IPR026992">
    <property type="entry name" value="DIOX_N"/>
</dbReference>
<dbReference type="OrthoDB" id="288590at2759"/>
<evidence type="ECO:0000256" key="2">
    <source>
        <dbReference type="ARBA" id="ARBA00022723"/>
    </source>
</evidence>
<evidence type="ECO:0000259" key="7">
    <source>
        <dbReference type="PROSITE" id="PS51471"/>
    </source>
</evidence>
<reference evidence="8 9" key="1">
    <citation type="submission" date="2019-12" db="EMBL/GenBank/DDBJ databases">
        <authorList>
            <person name="Alioto T."/>
            <person name="Alioto T."/>
            <person name="Gomez Garrido J."/>
        </authorList>
    </citation>
    <scope>NUCLEOTIDE SEQUENCE [LARGE SCALE GENOMIC DNA]</scope>
</reference>
<evidence type="ECO:0000313" key="9">
    <source>
        <dbReference type="Proteomes" id="UP000594638"/>
    </source>
</evidence>
<keyword evidence="4 6" id="KW-0560">Oxidoreductase</keyword>
<comment type="caution">
    <text evidence="8">The sequence shown here is derived from an EMBL/GenBank/DDBJ whole genome shotgun (WGS) entry which is preliminary data.</text>
</comment>
<evidence type="ECO:0000256" key="1">
    <source>
        <dbReference type="ARBA" id="ARBA00008056"/>
    </source>
</evidence>
<gene>
    <name evidence="8" type="ORF">OLEA9_A088531</name>
</gene>
<dbReference type="InterPro" id="IPR005123">
    <property type="entry name" value="Oxoglu/Fe-dep_dioxygenase_dom"/>
</dbReference>
<dbReference type="Pfam" id="PF14226">
    <property type="entry name" value="DIOX_N"/>
    <property type="match status" value="1"/>
</dbReference>
<keyword evidence="3" id="KW-0847">Vitamin C</keyword>
<dbReference type="AlphaFoldDB" id="A0A8S0Q150"/>
<dbReference type="PANTHER" id="PTHR10209">
    <property type="entry name" value="OXIDOREDUCTASE, 2OG-FE II OXYGENASE FAMILY PROTEIN"/>
    <property type="match status" value="1"/>
</dbReference>